<dbReference type="SMART" id="SM00880">
    <property type="entry name" value="CHAD"/>
    <property type="match status" value="1"/>
</dbReference>
<dbReference type="EMBL" id="MAXA01000003">
    <property type="protein sequence ID" value="OHV46111.1"/>
    <property type="molecule type" value="Genomic_DNA"/>
</dbReference>
<dbReference type="SMART" id="SM01118">
    <property type="entry name" value="CYTH"/>
    <property type="match status" value="1"/>
</dbReference>
<evidence type="ECO:0000259" key="1">
    <source>
        <dbReference type="PROSITE" id="PS51707"/>
    </source>
</evidence>
<feature type="domain" description="CYTH" evidence="1">
    <location>
        <begin position="8"/>
        <end position="212"/>
    </location>
</feature>
<dbReference type="PANTHER" id="PTHR39339">
    <property type="entry name" value="SLR1444 PROTEIN"/>
    <property type="match status" value="1"/>
</dbReference>
<reference evidence="4" key="1">
    <citation type="submission" date="2016-07" db="EMBL/GenBank/DDBJ databases">
        <title>Frankia sp. NRRL B-16219 Genome sequencing.</title>
        <authorList>
            <person name="Ghodhbane-Gtari F."/>
            <person name="Swanson E."/>
            <person name="Gueddou A."/>
            <person name="Louati M."/>
            <person name="Nouioui I."/>
            <person name="Hezbri K."/>
            <person name="Abebe-Akele F."/>
            <person name="Simpson S."/>
            <person name="Morris K."/>
            <person name="Thomas K."/>
            <person name="Gtari M."/>
            <person name="Tisa L.S."/>
        </authorList>
    </citation>
    <scope>NUCLEOTIDE SEQUENCE [LARGE SCALE GENOMIC DNA]</scope>
    <source>
        <strain evidence="4">NRRL B-16219</strain>
    </source>
</reference>
<dbReference type="AlphaFoldDB" id="A0A1S1RK08"/>
<gene>
    <name evidence="3" type="ORF">BBK14_09485</name>
</gene>
<comment type="caution">
    <text evidence="3">The sequence shown here is derived from an EMBL/GenBank/DDBJ whole genome shotgun (WGS) entry which is preliminary data.</text>
</comment>
<organism evidence="3 4">
    <name type="scientific">Parafrankia soli</name>
    <dbReference type="NCBI Taxonomy" id="2599596"/>
    <lineage>
        <taxon>Bacteria</taxon>
        <taxon>Bacillati</taxon>
        <taxon>Actinomycetota</taxon>
        <taxon>Actinomycetes</taxon>
        <taxon>Frankiales</taxon>
        <taxon>Frankiaceae</taxon>
        <taxon>Parafrankia</taxon>
    </lineage>
</organism>
<dbReference type="OrthoDB" id="9777271at2"/>
<dbReference type="Proteomes" id="UP000179769">
    <property type="component" value="Unassembled WGS sequence"/>
</dbReference>
<evidence type="ECO:0000313" key="3">
    <source>
        <dbReference type="EMBL" id="OHV46111.1"/>
    </source>
</evidence>
<dbReference type="InterPro" id="IPR023577">
    <property type="entry name" value="CYTH_domain"/>
</dbReference>
<accession>A0A1S1RK08</accession>
<dbReference type="RefSeq" id="WP_071059587.1">
    <property type="nucleotide sequence ID" value="NZ_MAXA01000003.1"/>
</dbReference>
<sequence>MRTPAHGHREVETKFDVSSTFVVPALTGLAGVASTAGPTEEHLDAVYYDTEDLRLARNRITLRRRQGGHDAGWHLKLQSSGAGRDEISRPLDAIERDPSAEGTVPGEFADLVAATTRGRPLAPVARVRTVRRATTLRAPDGRDLAELADDEVHAQTLGTSTTLSRWREIEVEALGDDLDLLPAAGAVLCEAGARPAAGPSKLARALGSRAARPELPELPADGAPAGGTAGEAVRGYLATHTRALLAADARVRLGDPESVHDMRVAARRLRSALRTFQRLFDPAPARALQARLRELNLLLNAARDGEVQLERFTAGIDALDERDLLGPVAARVQGHLRAQHLRGREQALTWMRDAQYLDFVDDLIAFVGEPPYSALGRRPAGPALRAPIRKTDRKLRRRVDRALHTPAGDSQDVALHAARKAAKQLRYASEAATPVYGEHAAKHTRRAKKIQNSLGEHQDCVVAQGVLREFAIAANQAGESSFTYGLLLGGEREQAHLTRDVFAARWPKLSRRRHRRWLH</sequence>
<name>A0A1S1RK08_9ACTN</name>
<protein>
    <submittedName>
        <fullName evidence="3">Metal-binding protein</fullName>
    </submittedName>
</protein>
<evidence type="ECO:0000259" key="2">
    <source>
        <dbReference type="PROSITE" id="PS51708"/>
    </source>
</evidence>
<dbReference type="CDD" id="cd07374">
    <property type="entry name" value="CYTH-like_Pase"/>
    <property type="match status" value="1"/>
</dbReference>
<dbReference type="PROSITE" id="PS51707">
    <property type="entry name" value="CYTH"/>
    <property type="match status" value="1"/>
</dbReference>
<evidence type="ECO:0000313" key="4">
    <source>
        <dbReference type="Proteomes" id="UP000179769"/>
    </source>
</evidence>
<dbReference type="Gene3D" id="2.40.320.10">
    <property type="entry name" value="Hypothetical Protein Pfu-838710-001"/>
    <property type="match status" value="1"/>
</dbReference>
<keyword evidence="4" id="KW-1185">Reference proteome</keyword>
<feature type="domain" description="CHAD" evidence="2">
    <location>
        <begin position="226"/>
        <end position="511"/>
    </location>
</feature>
<dbReference type="Pfam" id="PF05235">
    <property type="entry name" value="CHAD"/>
    <property type="match status" value="1"/>
</dbReference>
<dbReference type="InterPro" id="IPR033469">
    <property type="entry name" value="CYTH-like_dom_sf"/>
</dbReference>
<dbReference type="InterPro" id="IPR007899">
    <property type="entry name" value="CHAD_dom"/>
</dbReference>
<dbReference type="InterPro" id="IPR038186">
    <property type="entry name" value="CHAD_dom_sf"/>
</dbReference>
<dbReference type="PROSITE" id="PS51708">
    <property type="entry name" value="CHAD"/>
    <property type="match status" value="1"/>
</dbReference>
<dbReference type="Gene3D" id="1.40.20.10">
    <property type="entry name" value="CHAD domain"/>
    <property type="match status" value="1"/>
</dbReference>
<dbReference type="SUPFAM" id="SSF55154">
    <property type="entry name" value="CYTH-like phosphatases"/>
    <property type="match status" value="1"/>
</dbReference>
<proteinExistence type="predicted"/>
<dbReference type="PANTHER" id="PTHR39339:SF1">
    <property type="entry name" value="CHAD DOMAIN-CONTAINING PROTEIN"/>
    <property type="match status" value="1"/>
</dbReference>
<dbReference type="Pfam" id="PF01928">
    <property type="entry name" value="CYTH"/>
    <property type="match status" value="1"/>
</dbReference>